<keyword evidence="2" id="KW-0472">Membrane</keyword>
<dbReference type="VEuPathDB" id="VectorBase:HLOH_042630"/>
<dbReference type="InterPro" id="IPR003961">
    <property type="entry name" value="FN3_dom"/>
</dbReference>
<accession>A0A9J6GQE7</accession>
<dbReference type="CDD" id="cd00063">
    <property type="entry name" value="FN3"/>
    <property type="match status" value="1"/>
</dbReference>
<dbReference type="SUPFAM" id="SSF49265">
    <property type="entry name" value="Fibronectin type III"/>
    <property type="match status" value="1"/>
</dbReference>
<feature type="transmembrane region" description="Helical" evidence="2">
    <location>
        <begin position="304"/>
        <end position="328"/>
    </location>
</feature>
<dbReference type="InterPro" id="IPR036116">
    <property type="entry name" value="FN3_sf"/>
</dbReference>
<protein>
    <recommendedName>
        <fullName evidence="5">Calcium activated chlorine channel</fullName>
    </recommendedName>
</protein>
<feature type="region of interest" description="Disordered" evidence="1">
    <location>
        <begin position="334"/>
        <end position="373"/>
    </location>
</feature>
<dbReference type="OrthoDB" id="687730at2759"/>
<evidence type="ECO:0000313" key="4">
    <source>
        <dbReference type="Proteomes" id="UP000821853"/>
    </source>
</evidence>
<evidence type="ECO:0008006" key="5">
    <source>
        <dbReference type="Google" id="ProtNLM"/>
    </source>
</evidence>
<evidence type="ECO:0000256" key="2">
    <source>
        <dbReference type="SAM" id="Phobius"/>
    </source>
</evidence>
<keyword evidence="4" id="KW-1185">Reference proteome</keyword>
<organism evidence="3 4">
    <name type="scientific">Haemaphysalis longicornis</name>
    <name type="common">Bush tick</name>
    <dbReference type="NCBI Taxonomy" id="44386"/>
    <lineage>
        <taxon>Eukaryota</taxon>
        <taxon>Metazoa</taxon>
        <taxon>Ecdysozoa</taxon>
        <taxon>Arthropoda</taxon>
        <taxon>Chelicerata</taxon>
        <taxon>Arachnida</taxon>
        <taxon>Acari</taxon>
        <taxon>Parasitiformes</taxon>
        <taxon>Ixodida</taxon>
        <taxon>Ixodoidea</taxon>
        <taxon>Ixodidae</taxon>
        <taxon>Haemaphysalinae</taxon>
        <taxon>Haemaphysalis</taxon>
    </lineage>
</organism>
<feature type="region of interest" description="Disordered" evidence="1">
    <location>
        <begin position="405"/>
        <end position="474"/>
    </location>
</feature>
<dbReference type="InterPro" id="IPR013783">
    <property type="entry name" value="Ig-like_fold"/>
</dbReference>
<dbReference type="OMA" id="THVDMES"/>
<comment type="caution">
    <text evidence="3">The sequence shown here is derived from an EMBL/GenBank/DDBJ whole genome shotgun (WGS) entry which is preliminary data.</text>
</comment>
<evidence type="ECO:0000313" key="3">
    <source>
        <dbReference type="EMBL" id="KAH9376881.1"/>
    </source>
</evidence>
<evidence type="ECO:0000256" key="1">
    <source>
        <dbReference type="SAM" id="MobiDB-lite"/>
    </source>
</evidence>
<sequence>MSVWLSSPSSSVDPSKPFLVYAEIRKGSKPVRDVIVTATVVDPEGKRTVFHLVDTGTGDPDITNGDGIYSRYFTGFSRKGLYQLSVTAEGSDKSVVVGRTADSDPESASGQCCGWQFPHSGSVPSGPFSRFLEYGSFFSLQDKPEGDIYPPSRISDLKVTHVDMESRRVSLEWSAPGGDYDQGTATGYEIRYFDSPLDFVALFERSGKKVDSFSIDGLASSPKAFGEREQAAVSNFDCGDGGGSCYFAVRARDGTNYGPVSNVVEVMFPTPTPPLEPEGKLNESGTVIDGDRNYARGGLTSLQLALAIVLPLLFLLILIVVIAVLVCFRKRRDETKEPPSRVKPTISSPTQKAPSAPPEHQEDDEVSPYATSLFNGGSSISPVHSYSADYLMDQYEKKAKEGYRAQNGNHTSPKAENGQQQVWTTPQDRNSCDGLPAVRPYVTTLTPVRSPPGSAGGRELPPGFSTEPRRQTFV</sequence>
<dbReference type="Gene3D" id="2.60.40.10">
    <property type="entry name" value="Immunoglobulins"/>
    <property type="match status" value="1"/>
</dbReference>
<gene>
    <name evidence="3" type="ORF">HPB48_002803</name>
</gene>
<name>A0A9J6GQE7_HAELO</name>
<proteinExistence type="predicted"/>
<dbReference type="EMBL" id="JABSTR010000008">
    <property type="protein sequence ID" value="KAH9376881.1"/>
    <property type="molecule type" value="Genomic_DNA"/>
</dbReference>
<dbReference type="Proteomes" id="UP000821853">
    <property type="component" value="Unassembled WGS sequence"/>
</dbReference>
<keyword evidence="2" id="KW-1133">Transmembrane helix</keyword>
<keyword evidence="2" id="KW-0812">Transmembrane</keyword>
<dbReference type="AlphaFoldDB" id="A0A9J6GQE7"/>
<feature type="compositionally biased region" description="Polar residues" evidence="1">
    <location>
        <begin position="406"/>
        <end position="429"/>
    </location>
</feature>
<reference evidence="3 4" key="1">
    <citation type="journal article" date="2020" name="Cell">
        <title>Large-Scale Comparative Analyses of Tick Genomes Elucidate Their Genetic Diversity and Vector Capacities.</title>
        <authorList>
            <consortium name="Tick Genome and Microbiome Consortium (TIGMIC)"/>
            <person name="Jia N."/>
            <person name="Wang J."/>
            <person name="Shi W."/>
            <person name="Du L."/>
            <person name="Sun Y."/>
            <person name="Zhan W."/>
            <person name="Jiang J.F."/>
            <person name="Wang Q."/>
            <person name="Zhang B."/>
            <person name="Ji P."/>
            <person name="Bell-Sakyi L."/>
            <person name="Cui X.M."/>
            <person name="Yuan T.T."/>
            <person name="Jiang B.G."/>
            <person name="Yang W.F."/>
            <person name="Lam T.T."/>
            <person name="Chang Q.C."/>
            <person name="Ding S.J."/>
            <person name="Wang X.J."/>
            <person name="Zhu J.G."/>
            <person name="Ruan X.D."/>
            <person name="Zhao L."/>
            <person name="Wei J.T."/>
            <person name="Ye R.Z."/>
            <person name="Que T.C."/>
            <person name="Du C.H."/>
            <person name="Zhou Y.H."/>
            <person name="Cheng J.X."/>
            <person name="Dai P.F."/>
            <person name="Guo W.B."/>
            <person name="Han X.H."/>
            <person name="Huang E.J."/>
            <person name="Li L.F."/>
            <person name="Wei W."/>
            <person name="Gao Y.C."/>
            <person name="Liu J.Z."/>
            <person name="Shao H.Z."/>
            <person name="Wang X."/>
            <person name="Wang C.C."/>
            <person name="Yang T.C."/>
            <person name="Huo Q.B."/>
            <person name="Li W."/>
            <person name="Chen H.Y."/>
            <person name="Chen S.E."/>
            <person name="Zhou L.G."/>
            <person name="Ni X.B."/>
            <person name="Tian J.H."/>
            <person name="Sheng Y."/>
            <person name="Liu T."/>
            <person name="Pan Y.S."/>
            <person name="Xia L.Y."/>
            <person name="Li J."/>
            <person name="Zhao F."/>
            <person name="Cao W.C."/>
        </authorList>
    </citation>
    <scope>NUCLEOTIDE SEQUENCE [LARGE SCALE GENOMIC DNA]</scope>
    <source>
        <strain evidence="3">HaeL-2018</strain>
    </source>
</reference>